<reference evidence="2" key="1">
    <citation type="journal article" date="2020" name="mSystems">
        <title>Genome- and Community-Level Interaction Insights into Carbon Utilization and Element Cycling Functions of Hydrothermarchaeota in Hydrothermal Sediment.</title>
        <authorList>
            <person name="Zhou Z."/>
            <person name="Liu Y."/>
            <person name="Xu W."/>
            <person name="Pan J."/>
            <person name="Luo Z.H."/>
            <person name="Li M."/>
        </authorList>
    </citation>
    <scope>NUCLEOTIDE SEQUENCE [LARGE SCALE GENOMIC DNA]</scope>
    <source>
        <strain evidence="2">SpSt-1217</strain>
    </source>
</reference>
<protein>
    <submittedName>
        <fullName evidence="2">DUF417 family protein</fullName>
    </submittedName>
</protein>
<feature type="transmembrane region" description="Helical" evidence="1">
    <location>
        <begin position="128"/>
        <end position="146"/>
    </location>
</feature>
<keyword evidence="1" id="KW-0472">Membrane</keyword>
<organism evidence="2">
    <name type="scientific">Mariniphaga anaerophila</name>
    <dbReference type="NCBI Taxonomy" id="1484053"/>
    <lineage>
        <taxon>Bacteria</taxon>
        <taxon>Pseudomonadati</taxon>
        <taxon>Bacteroidota</taxon>
        <taxon>Bacteroidia</taxon>
        <taxon>Marinilabiliales</taxon>
        <taxon>Prolixibacteraceae</taxon>
        <taxon>Mariniphaga</taxon>
    </lineage>
</organism>
<proteinExistence type="predicted"/>
<dbReference type="Proteomes" id="UP000886047">
    <property type="component" value="Unassembled WGS sequence"/>
</dbReference>
<feature type="transmembrane region" description="Helical" evidence="1">
    <location>
        <begin position="21"/>
        <end position="41"/>
    </location>
</feature>
<comment type="caution">
    <text evidence="2">The sequence shown here is derived from an EMBL/GenBank/DDBJ whole genome shotgun (WGS) entry which is preliminary data.</text>
</comment>
<feature type="transmembrane region" description="Helical" evidence="1">
    <location>
        <begin position="101"/>
        <end position="122"/>
    </location>
</feature>
<keyword evidence="1" id="KW-1133">Transmembrane helix</keyword>
<dbReference type="AlphaFoldDB" id="A0A831LNN8"/>
<name>A0A831LNN8_9BACT</name>
<feature type="non-terminal residue" evidence="2">
    <location>
        <position position="1"/>
    </location>
</feature>
<gene>
    <name evidence="2" type="ORF">ENN90_10835</name>
</gene>
<evidence type="ECO:0000313" key="2">
    <source>
        <dbReference type="EMBL" id="HDR52094.1"/>
    </source>
</evidence>
<keyword evidence="1" id="KW-0812">Transmembrane</keyword>
<evidence type="ECO:0000256" key="1">
    <source>
        <dbReference type="SAM" id="Phobius"/>
    </source>
</evidence>
<dbReference type="EMBL" id="DSDK01000595">
    <property type="protein sequence ID" value="HDR52094.1"/>
    <property type="molecule type" value="Genomic_DNA"/>
</dbReference>
<feature type="transmembrane region" description="Helical" evidence="1">
    <location>
        <begin position="67"/>
        <end position="89"/>
    </location>
</feature>
<sequence length="163" mass="18458">RGQTFEKVDKKVTQWMKNYGLTLLRLSIGIIFFWFGFLKYFDGLSPAEDIATKTIDTMTFGIFSEKVILYGLATWEVLIGIGLIFRIFLRETLLLLYLQMAGTFMPVFLFPGEVFAIFPYALTMEGQYIIKNLVVMSAGIVLGATVRGGRLESAEDNQEKVVN</sequence>
<accession>A0A831LNN8</accession>